<dbReference type="HOGENOM" id="CLU_147762_0_0_1"/>
<evidence type="ECO:0000256" key="3">
    <source>
        <dbReference type="SAM" id="MobiDB-lite"/>
    </source>
</evidence>
<dbReference type="Proteomes" id="UP000054549">
    <property type="component" value="Unassembled WGS sequence"/>
</dbReference>
<dbReference type="STRING" id="946122.A0A0C2W7E3"/>
<name>A0A0C2W7E3_AMAMK</name>
<feature type="compositionally biased region" description="Basic and acidic residues" evidence="3">
    <location>
        <begin position="10"/>
        <end position="21"/>
    </location>
</feature>
<organism evidence="5 6">
    <name type="scientific">Amanita muscaria (strain Koide BX008)</name>
    <dbReference type="NCBI Taxonomy" id="946122"/>
    <lineage>
        <taxon>Eukaryota</taxon>
        <taxon>Fungi</taxon>
        <taxon>Dikarya</taxon>
        <taxon>Basidiomycota</taxon>
        <taxon>Agaricomycotina</taxon>
        <taxon>Agaricomycetes</taxon>
        <taxon>Agaricomycetidae</taxon>
        <taxon>Agaricales</taxon>
        <taxon>Pluteineae</taxon>
        <taxon>Amanitaceae</taxon>
        <taxon>Amanita</taxon>
    </lineage>
</organism>
<feature type="region of interest" description="Disordered" evidence="3">
    <location>
        <begin position="1"/>
        <end position="21"/>
    </location>
</feature>
<evidence type="ECO:0000313" key="5">
    <source>
        <dbReference type="EMBL" id="KIL57042.1"/>
    </source>
</evidence>
<dbReference type="OrthoDB" id="2668416at2759"/>
<dbReference type="EMBL" id="KN818385">
    <property type="protein sequence ID" value="KIL57042.1"/>
    <property type="molecule type" value="Genomic_DNA"/>
</dbReference>
<accession>A0A0C2W7E3</accession>
<dbReference type="AlphaFoldDB" id="A0A0C2W7E3"/>
<feature type="non-terminal residue" evidence="5">
    <location>
        <position position="1"/>
    </location>
</feature>
<proteinExistence type="predicted"/>
<dbReference type="Pfam" id="PF13359">
    <property type="entry name" value="DDE_Tnp_4"/>
    <property type="match status" value="1"/>
</dbReference>
<gene>
    <name evidence="5" type="ORF">M378DRAFT_88397</name>
</gene>
<dbReference type="InParanoid" id="A0A0C2W7E3"/>
<feature type="domain" description="DDE Tnp4" evidence="4">
    <location>
        <begin position="18"/>
        <end position="75"/>
    </location>
</feature>
<keyword evidence="6" id="KW-1185">Reference proteome</keyword>
<protein>
    <recommendedName>
        <fullName evidence="4">DDE Tnp4 domain-containing protein</fullName>
    </recommendedName>
</protein>
<sequence length="149" mass="17157">PYTVQPFDETEIRSSDRPTQERMRAFNRRLSGIRIEVEHAFGMLKGRFRSLKEMGPHADVQEMYKAIEALLILHNMCIEYGDKPEDIWGFDPTDPFDSEAGFVEPEQDADALIIENGQGIPAQETDAWLKRQGRAKRMIIFDDLFPIAN</sequence>
<evidence type="ECO:0000256" key="2">
    <source>
        <dbReference type="ARBA" id="ARBA00022723"/>
    </source>
</evidence>
<reference evidence="5 6" key="1">
    <citation type="submission" date="2014-04" db="EMBL/GenBank/DDBJ databases">
        <title>Evolutionary Origins and Diversification of the Mycorrhizal Mutualists.</title>
        <authorList>
            <consortium name="DOE Joint Genome Institute"/>
            <consortium name="Mycorrhizal Genomics Consortium"/>
            <person name="Kohler A."/>
            <person name="Kuo A."/>
            <person name="Nagy L.G."/>
            <person name="Floudas D."/>
            <person name="Copeland A."/>
            <person name="Barry K.W."/>
            <person name="Cichocki N."/>
            <person name="Veneault-Fourrey C."/>
            <person name="LaButti K."/>
            <person name="Lindquist E.A."/>
            <person name="Lipzen A."/>
            <person name="Lundell T."/>
            <person name="Morin E."/>
            <person name="Murat C."/>
            <person name="Riley R."/>
            <person name="Ohm R."/>
            <person name="Sun H."/>
            <person name="Tunlid A."/>
            <person name="Henrissat B."/>
            <person name="Grigoriev I.V."/>
            <person name="Hibbett D.S."/>
            <person name="Martin F."/>
        </authorList>
    </citation>
    <scope>NUCLEOTIDE SEQUENCE [LARGE SCALE GENOMIC DNA]</scope>
    <source>
        <strain evidence="5 6">Koide BX008</strain>
    </source>
</reference>
<evidence type="ECO:0000313" key="6">
    <source>
        <dbReference type="Proteomes" id="UP000054549"/>
    </source>
</evidence>
<evidence type="ECO:0000256" key="1">
    <source>
        <dbReference type="ARBA" id="ARBA00001968"/>
    </source>
</evidence>
<keyword evidence="2" id="KW-0479">Metal-binding</keyword>
<evidence type="ECO:0000259" key="4">
    <source>
        <dbReference type="Pfam" id="PF13359"/>
    </source>
</evidence>
<comment type="cofactor">
    <cofactor evidence="1">
        <name>a divalent metal cation</name>
        <dbReference type="ChEBI" id="CHEBI:60240"/>
    </cofactor>
</comment>
<dbReference type="InterPro" id="IPR027806">
    <property type="entry name" value="HARBI1_dom"/>
</dbReference>
<dbReference type="GO" id="GO:0046872">
    <property type="term" value="F:metal ion binding"/>
    <property type="evidence" value="ECO:0007669"/>
    <property type="project" value="UniProtKB-KW"/>
</dbReference>